<comment type="caution">
    <text evidence="2">The sequence shown here is derived from an EMBL/GenBank/DDBJ whole genome shotgun (WGS) entry which is preliminary data.</text>
</comment>
<gene>
    <name evidence="2" type="ORF">E2562_011107</name>
</gene>
<evidence type="ECO:0000256" key="1">
    <source>
        <dbReference type="SAM" id="MobiDB-lite"/>
    </source>
</evidence>
<sequence length="70" mass="7895">MDYTGSESRDEGTNKVNVNGENMDYTGSESRDEGSNKRACPLLHQVSFFQIISSCSWETLADREKSPVCW</sequence>
<dbReference type="AlphaFoldDB" id="A0A6G1EWJ3"/>
<reference evidence="2 3" key="1">
    <citation type="submission" date="2019-11" db="EMBL/GenBank/DDBJ databases">
        <title>Whole genome sequence of Oryza granulata.</title>
        <authorList>
            <person name="Li W."/>
        </authorList>
    </citation>
    <scope>NUCLEOTIDE SEQUENCE [LARGE SCALE GENOMIC DNA]</scope>
    <source>
        <strain evidence="3">cv. Menghai</strain>
        <tissue evidence="2">Leaf</tissue>
    </source>
</reference>
<organism evidence="2 3">
    <name type="scientific">Oryza meyeriana var. granulata</name>
    <dbReference type="NCBI Taxonomy" id="110450"/>
    <lineage>
        <taxon>Eukaryota</taxon>
        <taxon>Viridiplantae</taxon>
        <taxon>Streptophyta</taxon>
        <taxon>Embryophyta</taxon>
        <taxon>Tracheophyta</taxon>
        <taxon>Spermatophyta</taxon>
        <taxon>Magnoliopsida</taxon>
        <taxon>Liliopsida</taxon>
        <taxon>Poales</taxon>
        <taxon>Poaceae</taxon>
        <taxon>BOP clade</taxon>
        <taxon>Oryzoideae</taxon>
        <taxon>Oryzeae</taxon>
        <taxon>Oryzinae</taxon>
        <taxon>Oryza</taxon>
        <taxon>Oryza meyeriana</taxon>
    </lineage>
</organism>
<feature type="compositionally biased region" description="Polar residues" evidence="1">
    <location>
        <begin position="14"/>
        <end position="28"/>
    </location>
</feature>
<feature type="region of interest" description="Disordered" evidence="1">
    <location>
        <begin position="1"/>
        <end position="36"/>
    </location>
</feature>
<evidence type="ECO:0000313" key="3">
    <source>
        <dbReference type="Proteomes" id="UP000479710"/>
    </source>
</evidence>
<dbReference type="Proteomes" id="UP000479710">
    <property type="component" value="Unassembled WGS sequence"/>
</dbReference>
<dbReference type="EMBL" id="SPHZ02000002">
    <property type="protein sequence ID" value="KAF0929023.1"/>
    <property type="molecule type" value="Genomic_DNA"/>
</dbReference>
<proteinExistence type="predicted"/>
<protein>
    <submittedName>
        <fullName evidence="2">Uncharacterized protein</fullName>
    </submittedName>
</protein>
<name>A0A6G1EWJ3_9ORYZ</name>
<accession>A0A6G1EWJ3</accession>
<keyword evidence="3" id="KW-1185">Reference proteome</keyword>
<evidence type="ECO:0000313" key="2">
    <source>
        <dbReference type="EMBL" id="KAF0929023.1"/>
    </source>
</evidence>